<feature type="compositionally biased region" description="Basic and acidic residues" evidence="1">
    <location>
        <begin position="105"/>
        <end position="120"/>
    </location>
</feature>
<feature type="region of interest" description="Disordered" evidence="1">
    <location>
        <begin position="1"/>
        <end position="185"/>
    </location>
</feature>
<gene>
    <name evidence="2" type="ORF">PACLA_8A024660</name>
</gene>
<reference evidence="2" key="1">
    <citation type="submission" date="2020-04" db="EMBL/GenBank/DDBJ databases">
        <authorList>
            <person name="Alioto T."/>
            <person name="Alioto T."/>
            <person name="Gomez Garrido J."/>
        </authorList>
    </citation>
    <scope>NUCLEOTIDE SEQUENCE</scope>
    <source>
        <strain evidence="2">A484AB</strain>
    </source>
</reference>
<comment type="caution">
    <text evidence="2">The sequence shown here is derived from an EMBL/GenBank/DDBJ whole genome shotgun (WGS) entry which is preliminary data.</text>
</comment>
<protein>
    <submittedName>
        <fullName evidence="2">Uncharacterized protein</fullName>
    </submittedName>
</protein>
<evidence type="ECO:0000313" key="3">
    <source>
        <dbReference type="Proteomes" id="UP001152795"/>
    </source>
</evidence>
<proteinExistence type="predicted"/>
<sequence length="427" mass="47252">MAEAGPSESKTLAKGEAEQSSSDCTDKTGKTAAQSKTINSRGRQGNFSRNSRSKPNQEQPEREVGVGNAGDTKPKSRSKPRGRQNARSQGKMFGEIGQNNQTEGEVLKADIKYREDKSKPEGTCSSTYNASRQGGIENPKPHQTNIDNKSRAHCGRTQGFNNYSKSKPGSAKNFGSQPSKHGTASQLVVSAPLPSQPPALMVTDTQKPFTSHGIVSDGIYVPKNKLVNTGRGSKKKQFVDDSSIVNNRTDLQRNLHSSKRFDYSYYVGGPHKQASYDVGKLNANFQAVSIKSPGQSSVQASVLIEQLTDEKDSYNSWALNNAGIDKIDALFDRFEAYCYPKENVTVLRYKFNTRVQRSDDNIDQYVTELKRLANDCSYGELLEEIIRDQIVCGTNNPRIKEKLLQAETLDLSRAINIARELKYLHIN</sequence>
<evidence type="ECO:0000256" key="1">
    <source>
        <dbReference type="SAM" id="MobiDB-lite"/>
    </source>
</evidence>
<feature type="compositionally biased region" description="Polar residues" evidence="1">
    <location>
        <begin position="31"/>
        <end position="58"/>
    </location>
</feature>
<dbReference type="AlphaFoldDB" id="A0A7D9ITU7"/>
<name>A0A7D9ITU7_PARCT</name>
<feature type="compositionally biased region" description="Polar residues" evidence="1">
    <location>
        <begin position="158"/>
        <end position="185"/>
    </location>
</feature>
<dbReference type="Proteomes" id="UP001152795">
    <property type="component" value="Unassembled WGS sequence"/>
</dbReference>
<dbReference type="EMBL" id="CACRXK020009045">
    <property type="protein sequence ID" value="CAB4016260.1"/>
    <property type="molecule type" value="Genomic_DNA"/>
</dbReference>
<feature type="compositionally biased region" description="Polar residues" evidence="1">
    <location>
        <begin position="123"/>
        <end position="132"/>
    </location>
</feature>
<keyword evidence="3" id="KW-1185">Reference proteome</keyword>
<feature type="compositionally biased region" description="Basic residues" evidence="1">
    <location>
        <begin position="75"/>
        <end position="84"/>
    </location>
</feature>
<accession>A0A7D9ITU7</accession>
<dbReference type="PANTHER" id="PTHR33198">
    <property type="entry name" value="ANK_REP_REGION DOMAIN-CONTAINING PROTEIN-RELATED"/>
    <property type="match status" value="1"/>
</dbReference>
<dbReference type="OrthoDB" id="5968803at2759"/>
<organism evidence="2 3">
    <name type="scientific">Paramuricea clavata</name>
    <name type="common">Red gorgonian</name>
    <name type="synonym">Violescent sea-whip</name>
    <dbReference type="NCBI Taxonomy" id="317549"/>
    <lineage>
        <taxon>Eukaryota</taxon>
        <taxon>Metazoa</taxon>
        <taxon>Cnidaria</taxon>
        <taxon>Anthozoa</taxon>
        <taxon>Octocorallia</taxon>
        <taxon>Malacalcyonacea</taxon>
        <taxon>Plexauridae</taxon>
        <taxon>Paramuricea</taxon>
    </lineage>
</organism>
<evidence type="ECO:0000313" key="2">
    <source>
        <dbReference type="EMBL" id="CAB4016260.1"/>
    </source>
</evidence>
<dbReference type="PANTHER" id="PTHR33198:SF20">
    <property type="entry name" value="RETROTRANSPOSON GAG DOMAIN-CONTAINING PROTEIN"/>
    <property type="match status" value="1"/>
</dbReference>